<dbReference type="PANTHER" id="PTHR48207:SF3">
    <property type="entry name" value="SUCCINATE--HYDROXYMETHYLGLUTARATE COA-TRANSFERASE"/>
    <property type="match status" value="1"/>
</dbReference>
<dbReference type="EMBL" id="JABMIG020000113">
    <property type="protein sequence ID" value="KAL3791483.1"/>
    <property type="molecule type" value="Genomic_DNA"/>
</dbReference>
<reference evidence="3 5" key="1">
    <citation type="journal article" date="2020" name="G3 (Bethesda)">
        <title>Improved Reference Genome for Cyclotella cryptica CCMP332, a Model for Cell Wall Morphogenesis, Salinity Adaptation, and Lipid Production in Diatoms (Bacillariophyta).</title>
        <authorList>
            <person name="Roberts W.R."/>
            <person name="Downey K.M."/>
            <person name="Ruck E.C."/>
            <person name="Traller J.C."/>
            <person name="Alverson A.J."/>
        </authorList>
    </citation>
    <scope>NUCLEOTIDE SEQUENCE [LARGE SCALE GENOMIC DNA]</scope>
    <source>
        <strain evidence="3 5">CCMP332</strain>
    </source>
</reference>
<organism evidence="3 5">
    <name type="scientific">Cyclotella cryptica</name>
    <dbReference type="NCBI Taxonomy" id="29204"/>
    <lineage>
        <taxon>Eukaryota</taxon>
        <taxon>Sar</taxon>
        <taxon>Stramenopiles</taxon>
        <taxon>Ochrophyta</taxon>
        <taxon>Bacillariophyta</taxon>
        <taxon>Coscinodiscophyceae</taxon>
        <taxon>Thalassiosirophycidae</taxon>
        <taxon>Stephanodiscales</taxon>
        <taxon>Stephanodiscaceae</taxon>
        <taxon>Cyclotella</taxon>
    </lineage>
</organism>
<sequence>MFIKLLQNYNIQNKHLPETIQQQFSNMALRGVKVLDFSRVLAGPFCTMLLGDVGASILKIERPPKKCGSECETRGSRLWAARRGGGIGGGDDSRRFGPPFLPHSKEHLTENVEDERLSTYYLAVNRNKRSFALDLSHEKGRDIARSLAKNWADVVVENFKPGTMKRMGLDYDDLKDVNPGLVYCSISGYGPSGPWSELPGYDVVIAGTHGLMSITGSPDAPAKVGVAMTDIVTGTLAQGAILAALYNRQAHPEKAGQRVDLSLMESQLACLSTAASGALNAVAGTPPPGRRGTAHENIAPYQAFKCKDGEYFVIGTGNDKQFFMLCETLGKPELATDKRFLTNACRVAARDELVSLLEDAFAAKNRDEWWELFRGHGFPCGPVRNVKEAFECDQAKYRKMALEIDHSVAGHVIVPAHPAKYSRSPIADGSFAPLLPPPMLGEHTEETLVNLLGMTSDEVDKLEDEGIVSCWRNSSIVKGAQSVA</sequence>
<dbReference type="InterPro" id="IPR003673">
    <property type="entry name" value="CoA-Trfase_fam_III"/>
</dbReference>
<comment type="similarity">
    <text evidence="1">Belongs to the CoA-transferase III family.</text>
</comment>
<proteinExistence type="inferred from homology"/>
<keyword evidence="5" id="KW-1185">Reference proteome</keyword>
<dbReference type="EMBL" id="JABMIG020000105">
    <property type="protein sequence ID" value="KAL3792133.1"/>
    <property type="molecule type" value="Genomic_DNA"/>
</dbReference>
<dbReference type="AlphaFoldDB" id="A0ABD3PTM7"/>
<dbReference type="InterPro" id="IPR044855">
    <property type="entry name" value="CoA-Trfase_III_dom3_sf"/>
</dbReference>
<gene>
    <name evidence="3" type="ORF">HJC23_011514</name>
    <name evidence="4" type="ORF">HJC23_013407</name>
</gene>
<dbReference type="InterPro" id="IPR050483">
    <property type="entry name" value="CoA-transferase_III_domain"/>
</dbReference>
<evidence type="ECO:0000256" key="1">
    <source>
        <dbReference type="ARBA" id="ARBA00008383"/>
    </source>
</evidence>
<name>A0ABD3PTM7_9STRA</name>
<dbReference type="Gene3D" id="3.40.50.10540">
    <property type="entry name" value="Crotonobetainyl-coa:carnitine coa-transferase, domain 1"/>
    <property type="match status" value="1"/>
</dbReference>
<protein>
    <submittedName>
        <fullName evidence="3">Uncharacterized protein</fullName>
    </submittedName>
</protein>
<comment type="caution">
    <text evidence="3">The sequence shown here is derived from an EMBL/GenBank/DDBJ whole genome shotgun (WGS) entry which is preliminary data.</text>
</comment>
<dbReference type="PANTHER" id="PTHR48207">
    <property type="entry name" value="SUCCINATE--HYDROXYMETHYLGLUTARATE COA-TRANSFERASE"/>
    <property type="match status" value="1"/>
</dbReference>
<reference evidence="3" key="2">
    <citation type="submission" date="2024-11" db="EMBL/GenBank/DDBJ databases">
        <authorList>
            <person name="Roberts W.R."/>
            <person name="Alverson A.J."/>
        </authorList>
    </citation>
    <scope>NUCLEOTIDE SEQUENCE</scope>
    <source>
        <strain evidence="3">CCMP332</strain>
    </source>
</reference>
<evidence type="ECO:0000313" key="3">
    <source>
        <dbReference type="EMBL" id="KAL3791483.1"/>
    </source>
</evidence>
<evidence type="ECO:0000256" key="2">
    <source>
        <dbReference type="ARBA" id="ARBA00022679"/>
    </source>
</evidence>
<dbReference type="GO" id="GO:0016740">
    <property type="term" value="F:transferase activity"/>
    <property type="evidence" value="ECO:0007669"/>
    <property type="project" value="UniProtKB-KW"/>
</dbReference>
<accession>A0ABD3PTM7</accession>
<dbReference type="InterPro" id="IPR023606">
    <property type="entry name" value="CoA-Trfase_III_dom_1_sf"/>
</dbReference>
<dbReference type="SUPFAM" id="SSF89796">
    <property type="entry name" value="CoA-transferase family III (CaiB/BaiF)"/>
    <property type="match status" value="1"/>
</dbReference>
<keyword evidence="2" id="KW-0808">Transferase</keyword>
<dbReference type="Proteomes" id="UP001516023">
    <property type="component" value="Unassembled WGS sequence"/>
</dbReference>
<evidence type="ECO:0000313" key="4">
    <source>
        <dbReference type="EMBL" id="KAL3792133.1"/>
    </source>
</evidence>
<dbReference type="Pfam" id="PF02515">
    <property type="entry name" value="CoA_transf_3"/>
    <property type="match status" value="2"/>
</dbReference>
<evidence type="ECO:0000313" key="5">
    <source>
        <dbReference type="Proteomes" id="UP001516023"/>
    </source>
</evidence>
<dbReference type="Gene3D" id="3.30.1540.10">
    <property type="entry name" value="formyl-coa transferase, domain 3"/>
    <property type="match status" value="1"/>
</dbReference>